<dbReference type="PANTHER" id="PTHR10513:SF8">
    <property type="entry name" value="DEOXYGUANOSINE KINASE, MITOCHONDRIAL"/>
    <property type="match status" value="1"/>
</dbReference>
<evidence type="ECO:0000313" key="4">
    <source>
        <dbReference type="EMBL" id="NXE17314.1"/>
    </source>
</evidence>
<dbReference type="GO" id="GO:0005739">
    <property type="term" value="C:mitochondrion"/>
    <property type="evidence" value="ECO:0007669"/>
    <property type="project" value="TreeGrafter"/>
</dbReference>
<accession>A0A7K8KRW7</accession>
<evidence type="ECO:0000256" key="2">
    <source>
        <dbReference type="SAM" id="SignalP"/>
    </source>
</evidence>
<feature type="non-terminal residue" evidence="4">
    <location>
        <position position="1"/>
    </location>
</feature>
<feature type="signal peptide" evidence="2">
    <location>
        <begin position="1"/>
        <end position="22"/>
    </location>
</feature>
<dbReference type="OrthoDB" id="567086at2759"/>
<name>A0A7K8KRW7_9AVES</name>
<dbReference type="Proteomes" id="UP000533896">
    <property type="component" value="Unassembled WGS sequence"/>
</dbReference>
<dbReference type="EMBL" id="VWYV01003958">
    <property type="protein sequence ID" value="NXE17314.1"/>
    <property type="molecule type" value="Genomic_DNA"/>
</dbReference>
<reference evidence="4 5" key="1">
    <citation type="submission" date="2019-09" db="EMBL/GenBank/DDBJ databases">
        <title>Bird 10,000 Genomes (B10K) Project - Family phase.</title>
        <authorList>
            <person name="Zhang G."/>
        </authorList>
    </citation>
    <scope>NUCLEOTIDE SEQUENCE [LARGE SCALE GENOMIC DNA]</scope>
    <source>
        <strain evidence="4">B10K-CU-031-23</strain>
    </source>
</reference>
<dbReference type="Pfam" id="PF01712">
    <property type="entry name" value="dNK"/>
    <property type="match status" value="1"/>
</dbReference>
<organism evidence="4 5">
    <name type="scientific">Lophotis ruficrista</name>
    <dbReference type="NCBI Taxonomy" id="172689"/>
    <lineage>
        <taxon>Eukaryota</taxon>
        <taxon>Metazoa</taxon>
        <taxon>Chordata</taxon>
        <taxon>Craniata</taxon>
        <taxon>Vertebrata</taxon>
        <taxon>Euteleostomi</taxon>
        <taxon>Archelosauria</taxon>
        <taxon>Archosauria</taxon>
        <taxon>Dinosauria</taxon>
        <taxon>Saurischia</taxon>
        <taxon>Theropoda</taxon>
        <taxon>Coelurosauria</taxon>
        <taxon>Aves</taxon>
        <taxon>Neognathae</taxon>
        <taxon>Neoaves</taxon>
        <taxon>Otidimorphae</taxon>
        <taxon>Otidiformes</taxon>
        <taxon>Otididae</taxon>
        <taxon>Lophotis</taxon>
    </lineage>
</organism>
<feature type="chain" id="PRO_5029614683" evidence="2">
    <location>
        <begin position="23"/>
        <end position="131"/>
    </location>
</feature>
<dbReference type="AlphaFoldDB" id="A0A7K8KRW7"/>
<dbReference type="SUPFAM" id="SSF52540">
    <property type="entry name" value="P-loop containing nucleoside triphosphate hydrolases"/>
    <property type="match status" value="1"/>
</dbReference>
<dbReference type="PANTHER" id="PTHR10513">
    <property type="entry name" value="DEOXYNUCLEOSIDE KINASE"/>
    <property type="match status" value="1"/>
</dbReference>
<dbReference type="InterPro" id="IPR031314">
    <property type="entry name" value="DNK_dom"/>
</dbReference>
<gene>
    <name evidence="4" type="primary">Dguok_1</name>
    <name evidence="4" type="ORF">LOPRUF_R15121</name>
</gene>
<keyword evidence="5" id="KW-1185">Reference proteome</keyword>
<comment type="caution">
    <text evidence="4">The sequence shown here is derived from an EMBL/GenBank/DDBJ whole genome shotgun (WGS) entry which is preliminary data.</text>
</comment>
<dbReference type="GO" id="GO:0004138">
    <property type="term" value="F:deoxyguanosine kinase activity"/>
    <property type="evidence" value="ECO:0007669"/>
    <property type="project" value="TreeGrafter"/>
</dbReference>
<sequence length="131" mass="14226">AVGKSTFLRLLGAAFPSWHVVGEPLARWRRVPGGGGDDATTATEVTAGRAVASAPRRRRHLDGISEGGLLPQASASGCANLLRLMYGEPARWAYTFQTYSCLSRLKAALEPAPQPPRPVRVFERSVYSDRY</sequence>
<feature type="domain" description="Deoxynucleoside kinase" evidence="3">
    <location>
        <begin position="1"/>
        <end position="131"/>
    </location>
</feature>
<protein>
    <submittedName>
        <fullName evidence="4">DGUOK protein</fullName>
    </submittedName>
</protein>
<keyword evidence="2" id="KW-0732">Signal</keyword>
<feature type="non-terminal residue" evidence="4">
    <location>
        <position position="131"/>
    </location>
</feature>
<dbReference type="InterPro" id="IPR050566">
    <property type="entry name" value="Deoxyribonucleoside_kinase"/>
</dbReference>
<evidence type="ECO:0000259" key="3">
    <source>
        <dbReference type="Pfam" id="PF01712"/>
    </source>
</evidence>
<dbReference type="Gene3D" id="3.40.50.300">
    <property type="entry name" value="P-loop containing nucleotide triphosphate hydrolases"/>
    <property type="match status" value="1"/>
</dbReference>
<feature type="region of interest" description="Disordered" evidence="1">
    <location>
        <begin position="34"/>
        <end position="69"/>
    </location>
</feature>
<evidence type="ECO:0000256" key="1">
    <source>
        <dbReference type="SAM" id="MobiDB-lite"/>
    </source>
</evidence>
<feature type="compositionally biased region" description="Low complexity" evidence="1">
    <location>
        <begin position="38"/>
        <end position="48"/>
    </location>
</feature>
<dbReference type="InterPro" id="IPR027417">
    <property type="entry name" value="P-loop_NTPase"/>
</dbReference>
<proteinExistence type="predicted"/>
<evidence type="ECO:0000313" key="5">
    <source>
        <dbReference type="Proteomes" id="UP000533896"/>
    </source>
</evidence>